<evidence type="ECO:0000256" key="12">
    <source>
        <dbReference type="ARBA" id="ARBA00022840"/>
    </source>
</evidence>
<dbReference type="AlphaFoldDB" id="A0A5J4ZBV4"/>
<evidence type="ECO:0000256" key="14">
    <source>
        <dbReference type="ARBA" id="ARBA00023145"/>
    </source>
</evidence>
<dbReference type="GO" id="GO:0005737">
    <property type="term" value="C:cytoplasm"/>
    <property type="evidence" value="ECO:0007669"/>
    <property type="project" value="UniProtKB-SubCell"/>
</dbReference>
<dbReference type="Pfam" id="PF00413">
    <property type="entry name" value="Peptidase_M10"/>
    <property type="match status" value="1"/>
</dbReference>
<dbReference type="CDD" id="cd04278">
    <property type="entry name" value="ZnMc_MMP"/>
    <property type="match status" value="1"/>
</dbReference>
<keyword evidence="10" id="KW-0378">Hydrolase</keyword>
<evidence type="ECO:0000256" key="1">
    <source>
        <dbReference type="ARBA" id="ARBA00004496"/>
    </source>
</evidence>
<dbReference type="OrthoDB" id="10248520at2759"/>
<keyword evidence="13" id="KW-0482">Metalloprotease</keyword>
<feature type="binding site" evidence="20">
    <location>
        <position position="180"/>
    </location>
    <ligand>
        <name>Ca(2+)</name>
        <dbReference type="ChEBI" id="CHEBI:29108"/>
        <label>2</label>
    </ligand>
</feature>
<feature type="domain" description="Peptidase metallopeptidase" evidence="21">
    <location>
        <begin position="121"/>
        <end position="288"/>
    </location>
</feature>
<protein>
    <recommendedName>
        <fullName evidence="4">T-complex protein 1 subunit alpha</fullName>
    </recommendedName>
    <alternativeName>
        <fullName evidence="18">CCT-alpha</fullName>
    </alternativeName>
</protein>
<organism evidence="22 23">
    <name type="scientific">Nyssa sinensis</name>
    <dbReference type="NCBI Taxonomy" id="561372"/>
    <lineage>
        <taxon>Eukaryota</taxon>
        <taxon>Viridiplantae</taxon>
        <taxon>Streptophyta</taxon>
        <taxon>Embryophyta</taxon>
        <taxon>Tracheophyta</taxon>
        <taxon>Spermatophyta</taxon>
        <taxon>Magnoliopsida</taxon>
        <taxon>eudicotyledons</taxon>
        <taxon>Gunneridae</taxon>
        <taxon>Pentapetalae</taxon>
        <taxon>asterids</taxon>
        <taxon>Cornales</taxon>
        <taxon>Nyssaceae</taxon>
        <taxon>Nyssa</taxon>
    </lineage>
</organism>
<dbReference type="Gene3D" id="1.10.560.10">
    <property type="entry name" value="GroEL-like equatorial domain"/>
    <property type="match status" value="1"/>
</dbReference>
<dbReference type="InterPro" id="IPR033739">
    <property type="entry name" value="M10A_MMP"/>
</dbReference>
<keyword evidence="5" id="KW-0963">Cytoplasm</keyword>
<evidence type="ECO:0000256" key="6">
    <source>
        <dbReference type="ARBA" id="ARBA00022670"/>
    </source>
</evidence>
<dbReference type="SUPFAM" id="SSF52029">
    <property type="entry name" value="GroEL apical domain-like"/>
    <property type="match status" value="1"/>
</dbReference>
<evidence type="ECO:0000256" key="10">
    <source>
        <dbReference type="ARBA" id="ARBA00022801"/>
    </source>
</evidence>
<evidence type="ECO:0000256" key="15">
    <source>
        <dbReference type="ARBA" id="ARBA00023180"/>
    </source>
</evidence>
<name>A0A5J4ZBV4_9ASTE</name>
<dbReference type="InterPro" id="IPR027409">
    <property type="entry name" value="GroEL-like_apical_dom_sf"/>
</dbReference>
<keyword evidence="12" id="KW-0067">ATP-binding</keyword>
<feature type="binding site" evidence="20">
    <location>
        <position position="215"/>
    </location>
    <ligand>
        <name>Zn(2+)</name>
        <dbReference type="ChEBI" id="CHEBI:29105"/>
        <label>1</label>
    </ligand>
</feature>
<evidence type="ECO:0000313" key="23">
    <source>
        <dbReference type="Proteomes" id="UP000325577"/>
    </source>
</evidence>
<evidence type="ECO:0000256" key="17">
    <source>
        <dbReference type="ARBA" id="ARBA00024677"/>
    </source>
</evidence>
<dbReference type="InterPro" id="IPR027413">
    <property type="entry name" value="GROEL-like_equatorial_sf"/>
</dbReference>
<evidence type="ECO:0000256" key="20">
    <source>
        <dbReference type="PIRSR" id="PIRSR621190-2"/>
    </source>
</evidence>
<dbReference type="NCBIfam" id="NF041082">
    <property type="entry name" value="thermosome_alpha"/>
    <property type="match status" value="1"/>
</dbReference>
<dbReference type="InterPro" id="IPR027410">
    <property type="entry name" value="TCP-1-like_intermed_sf"/>
</dbReference>
<evidence type="ECO:0000259" key="21">
    <source>
        <dbReference type="SMART" id="SM00235"/>
    </source>
</evidence>
<feature type="binding site" evidence="20">
    <location>
        <position position="220"/>
    </location>
    <ligand>
        <name>Ca(2+)</name>
        <dbReference type="ChEBI" id="CHEBI:29108"/>
        <label>1</label>
    </ligand>
</feature>
<dbReference type="InterPro" id="IPR024079">
    <property type="entry name" value="MetalloPept_cat_dom_sf"/>
</dbReference>
<keyword evidence="9" id="KW-0547">Nucleotide-binding</keyword>
<dbReference type="GO" id="GO:0008270">
    <property type="term" value="F:zinc ion binding"/>
    <property type="evidence" value="ECO:0007669"/>
    <property type="project" value="InterPro"/>
</dbReference>
<accession>A0A5J4ZBV4</accession>
<dbReference type="InterPro" id="IPR054827">
    <property type="entry name" value="thermosome_alpha"/>
</dbReference>
<dbReference type="Gene3D" id="3.40.390.10">
    <property type="entry name" value="Collagenase (Catalytic Domain)"/>
    <property type="match status" value="1"/>
</dbReference>
<feature type="binding site" evidence="20">
    <location>
        <position position="253"/>
    </location>
    <ligand>
        <name>Zn(2+)</name>
        <dbReference type="ChEBI" id="CHEBI:29105"/>
        <label>2</label>
        <note>catalytic</note>
    </ligand>
</feature>
<evidence type="ECO:0000256" key="7">
    <source>
        <dbReference type="ARBA" id="ARBA00022723"/>
    </source>
</evidence>
<dbReference type="PROSITE" id="PS00751">
    <property type="entry name" value="TCP1_2"/>
    <property type="match status" value="1"/>
</dbReference>
<dbReference type="GO" id="GO:0031012">
    <property type="term" value="C:extracellular matrix"/>
    <property type="evidence" value="ECO:0007669"/>
    <property type="project" value="InterPro"/>
</dbReference>
<keyword evidence="7 20" id="KW-0479">Metal-binding</keyword>
<evidence type="ECO:0000256" key="2">
    <source>
        <dbReference type="ARBA" id="ARBA00008020"/>
    </source>
</evidence>
<dbReference type="InterPro" id="IPR002423">
    <property type="entry name" value="Cpn60/GroEL/TCP-1"/>
</dbReference>
<dbReference type="EMBL" id="CM018052">
    <property type="protein sequence ID" value="KAA8515900.1"/>
    <property type="molecule type" value="Genomic_DNA"/>
</dbReference>
<evidence type="ECO:0000313" key="22">
    <source>
        <dbReference type="EMBL" id="KAA8515900.1"/>
    </source>
</evidence>
<dbReference type="FunFam" id="3.50.7.10:FF:000009">
    <property type="entry name" value="T-complex protein 1 subunit alpha"/>
    <property type="match status" value="1"/>
</dbReference>
<dbReference type="InterPro" id="IPR036365">
    <property type="entry name" value="PGBD-like_sf"/>
</dbReference>
<dbReference type="PRINTS" id="PR00138">
    <property type="entry name" value="MATRIXIN"/>
</dbReference>
<dbReference type="CDD" id="cd03335">
    <property type="entry name" value="TCP1_alpha"/>
    <property type="match status" value="1"/>
</dbReference>
<feature type="binding site" evidence="20">
    <location>
        <position position="190"/>
    </location>
    <ligand>
        <name>Zn(2+)</name>
        <dbReference type="ChEBI" id="CHEBI:29105"/>
        <label>1</label>
    </ligand>
</feature>
<sequence length="846" mass="92925">MTPEFTAKPENATTVKSHNNTWHEFERFLDARRGSHVSGMSELKKYFHRFGYLPVLQDLNFTNTFDARFEHAVTRYQARLGLPVTGILDSDTLSQIMSPRCGVKDTLRTLHATRHYAYFTGQPRWARNVPMTLTYAFSPENLIGKLSLPDIKDAFKRAFSRWASVIPVKFIQTDDYGFADIRIGFYSGDHGDGEPFDGVLGVLAHAFSPESGRFHLDAAETWAVDFKSEKSTVAVDLESVAIHEIGHLLGLAHTSVKEAVMYPSLKPREKKVDLKLDDIEGIQKLYGSNPNFKYSSSLESDISSNQAVDLRGERQWGQDVRTQNVVACQAVANIVKSSLGPVGLDKMLVDDIGDVTITNDGATILKMLDVEHPAAKVLVELAERQDREVGDGTTSVVTIAAELLKRANDLVRNKVHPTSVISGYRLAMREACKYVDEKLAVKVDKLGKDSLVNCAKTCMSSKLIAGDSDFFANLVVEAVQAVKTTNARGEIKYPIKGINILKAHGKSARDSYLLNGYALNTGRAAQGMPIRVSPARIACLDFNLQKTKMQMGIQVLVTDPRELEKICQREADVTKERVEKLLKAGVNVVLTTKGIDDMALKYFVEAGAIAVRRARKEDLRHVAKATGATVVSTFADMEGEETFDASLLGYADEVVEECIADDDVIMIKGTKTTSAVSLILRGANDYMLDEMDRSVHDALSIVKRTLESNTVVAGGGAVEAALSVYLEYLATTLGSREQLAIAEFAESLLIIPKVLAVNASKDATELVAKLRAYHHSAQSKADKKHLSSMGLDLSKGTVRNNLEAGVIEPAMSKVKMIQCATEAAIAILRIDDMIKLVKDESQNEED</sequence>
<dbReference type="Gene3D" id="3.30.260.10">
    <property type="entry name" value="TCP-1-like chaperonin intermediate domain"/>
    <property type="match status" value="1"/>
</dbReference>
<dbReference type="GO" id="GO:0051082">
    <property type="term" value="F:unfolded protein binding"/>
    <property type="evidence" value="ECO:0007669"/>
    <property type="project" value="InterPro"/>
</dbReference>
<keyword evidence="14" id="KW-0865">Zymogen</keyword>
<dbReference type="Pfam" id="PF01471">
    <property type="entry name" value="PG_binding_1"/>
    <property type="match status" value="1"/>
</dbReference>
<feature type="binding site" evidence="20">
    <location>
        <position position="261"/>
    </location>
    <ligand>
        <name>Zn(2+)</name>
        <dbReference type="ChEBI" id="CHEBI:29105"/>
        <label>2</label>
        <note>catalytic</note>
    </ligand>
</feature>
<evidence type="ECO:0000256" key="3">
    <source>
        <dbReference type="ARBA" id="ARBA00009614"/>
    </source>
</evidence>
<reference evidence="22 23" key="1">
    <citation type="submission" date="2019-09" db="EMBL/GenBank/DDBJ databases">
        <title>A chromosome-level genome assembly of the Chinese tupelo Nyssa sinensis.</title>
        <authorList>
            <person name="Yang X."/>
            <person name="Kang M."/>
            <person name="Yang Y."/>
            <person name="Xiong H."/>
            <person name="Wang M."/>
            <person name="Zhang Z."/>
            <person name="Wang Z."/>
            <person name="Wu H."/>
            <person name="Ma T."/>
            <person name="Liu J."/>
            <person name="Xi Z."/>
        </authorList>
    </citation>
    <scope>NUCLEOTIDE SEQUENCE [LARGE SCALE GENOMIC DNA]</scope>
    <source>
        <strain evidence="22">J267</strain>
        <tissue evidence="22">Leaf</tissue>
    </source>
</reference>
<dbReference type="SUPFAM" id="SSF55486">
    <property type="entry name" value="Metalloproteases ('zincins'), catalytic domain"/>
    <property type="match status" value="1"/>
</dbReference>
<dbReference type="InterPro" id="IPR017998">
    <property type="entry name" value="Chaperone_TCP-1"/>
</dbReference>
<dbReference type="InterPro" id="IPR001818">
    <property type="entry name" value="Pept_M10_metallopeptidase"/>
</dbReference>
<dbReference type="GO" id="GO:0016887">
    <property type="term" value="F:ATP hydrolysis activity"/>
    <property type="evidence" value="ECO:0007669"/>
    <property type="project" value="InterPro"/>
</dbReference>
<dbReference type="SMART" id="SM00235">
    <property type="entry name" value="ZnMc"/>
    <property type="match status" value="1"/>
</dbReference>
<evidence type="ECO:0000256" key="11">
    <source>
        <dbReference type="ARBA" id="ARBA00022833"/>
    </source>
</evidence>
<keyword evidence="20" id="KW-0106">Calcium</keyword>
<feature type="binding site" evidence="20">
    <location>
        <position position="247"/>
    </location>
    <ligand>
        <name>Zn(2+)</name>
        <dbReference type="ChEBI" id="CHEBI:29105"/>
        <label>2</label>
        <note>catalytic</note>
    </ligand>
</feature>
<dbReference type="InterPro" id="IPR006026">
    <property type="entry name" value="Peptidase_Metallo"/>
</dbReference>
<feature type="active site" evidence="19">
    <location>
        <position position="244"/>
    </location>
</feature>
<dbReference type="InterPro" id="IPR053374">
    <property type="entry name" value="TCP-1_chaperonin"/>
</dbReference>
<dbReference type="NCBIfam" id="NF041083">
    <property type="entry name" value="thermosome_beta"/>
    <property type="match status" value="1"/>
</dbReference>
<comment type="similarity">
    <text evidence="2">Belongs to the TCP-1 chaperonin family.</text>
</comment>
<feature type="binding site" description="in inhibited form" evidence="20">
    <location>
        <position position="101"/>
    </location>
    <ligand>
        <name>Zn(2+)</name>
        <dbReference type="ChEBI" id="CHEBI:29105"/>
        <label>2</label>
        <note>catalytic</note>
    </ligand>
</feature>
<dbReference type="InterPro" id="IPR002194">
    <property type="entry name" value="Chaperonin_TCP-1_CS"/>
</dbReference>
<evidence type="ECO:0000256" key="5">
    <source>
        <dbReference type="ARBA" id="ARBA00022490"/>
    </source>
</evidence>
<comment type="function">
    <text evidence="17">Molecular chaperone; assists the folding of proteins upon ATP hydrolysis. Known to play a role, in vitro, in the folding of actin and tubulin.</text>
</comment>
<dbReference type="SUPFAM" id="SSF54849">
    <property type="entry name" value="GroEL-intermediate domain like"/>
    <property type="match status" value="1"/>
</dbReference>
<gene>
    <name evidence="22" type="ORF">F0562_019079</name>
</gene>
<dbReference type="Gene3D" id="3.50.7.10">
    <property type="entry name" value="GroEL"/>
    <property type="match status" value="1"/>
</dbReference>
<evidence type="ECO:0000256" key="8">
    <source>
        <dbReference type="ARBA" id="ARBA00022729"/>
    </source>
</evidence>
<evidence type="ECO:0000256" key="9">
    <source>
        <dbReference type="ARBA" id="ARBA00022741"/>
    </source>
</evidence>
<dbReference type="Proteomes" id="UP000325577">
    <property type="component" value="Linkage Group LG9"/>
</dbReference>
<keyword evidence="8" id="KW-0732">Signal</keyword>
<keyword evidence="11 20" id="KW-0862">Zinc</keyword>
<keyword evidence="23" id="KW-1185">Reference proteome</keyword>
<keyword evidence="6" id="KW-0645">Protease</keyword>
<comment type="cofactor">
    <cofactor evidence="20">
        <name>Zn(2+)</name>
        <dbReference type="ChEBI" id="CHEBI:29105"/>
    </cofactor>
    <text evidence="20">Binds 2 Zn(2+) ions per subunit.</text>
</comment>
<dbReference type="NCBIfam" id="TIGR02340">
    <property type="entry name" value="chap_CCT_alpha"/>
    <property type="match status" value="1"/>
</dbReference>
<dbReference type="InterPro" id="IPR021190">
    <property type="entry name" value="Pept_M10A"/>
</dbReference>
<evidence type="ECO:0000256" key="13">
    <source>
        <dbReference type="ARBA" id="ARBA00023049"/>
    </source>
</evidence>
<dbReference type="PROSITE" id="PS00750">
    <property type="entry name" value="TCP1_1"/>
    <property type="match status" value="1"/>
</dbReference>
<evidence type="ECO:0000256" key="18">
    <source>
        <dbReference type="ARBA" id="ARBA00030049"/>
    </source>
</evidence>
<dbReference type="FunFam" id="1.10.560.10:FF:000070">
    <property type="entry name" value="Uncharacterized protein"/>
    <property type="match status" value="1"/>
</dbReference>
<dbReference type="FunFam" id="3.40.390.10:FF:000018">
    <property type="entry name" value="Metalloendoproteinase 1"/>
    <property type="match status" value="1"/>
</dbReference>
<evidence type="ECO:0000256" key="16">
    <source>
        <dbReference type="ARBA" id="ARBA00023186"/>
    </source>
</evidence>
<dbReference type="PROSITE" id="PS00995">
    <property type="entry name" value="TCP1_3"/>
    <property type="match status" value="1"/>
</dbReference>
<dbReference type="InterPro" id="IPR002477">
    <property type="entry name" value="Peptidoglycan-bd-like"/>
</dbReference>
<feature type="binding site" evidence="20">
    <location>
        <position position="243"/>
    </location>
    <ligand>
        <name>Zn(2+)</name>
        <dbReference type="ChEBI" id="CHEBI:29105"/>
        <label>2</label>
        <note>catalytic</note>
    </ligand>
</feature>
<feature type="binding site" evidence="20">
    <location>
        <position position="205"/>
    </location>
    <ligand>
        <name>Zn(2+)</name>
        <dbReference type="ChEBI" id="CHEBI:29105"/>
        <label>1</label>
    </ligand>
</feature>
<feature type="binding site" evidence="20">
    <location>
        <position position="217"/>
    </location>
    <ligand>
        <name>Ca(2+)</name>
        <dbReference type="ChEBI" id="CHEBI:29108"/>
        <label>3</label>
    </ligand>
</feature>
<dbReference type="GO" id="GO:0005524">
    <property type="term" value="F:ATP binding"/>
    <property type="evidence" value="ECO:0007669"/>
    <property type="project" value="UniProtKB-KW"/>
</dbReference>
<dbReference type="Pfam" id="PF00118">
    <property type="entry name" value="Cpn60_TCP1"/>
    <property type="match status" value="1"/>
</dbReference>
<feature type="binding site" evidence="20">
    <location>
        <position position="192"/>
    </location>
    <ligand>
        <name>Zn(2+)</name>
        <dbReference type="ChEBI" id="CHEBI:29105"/>
        <label>1</label>
    </ligand>
</feature>
<keyword evidence="15" id="KW-0325">Glycoprotein</keyword>
<feature type="binding site" evidence="20">
    <location>
        <position position="220"/>
    </location>
    <ligand>
        <name>Ca(2+)</name>
        <dbReference type="ChEBI" id="CHEBI:29108"/>
        <label>3</label>
    </ligand>
</feature>
<keyword evidence="16" id="KW-0143">Chaperone</keyword>
<dbReference type="InterPro" id="IPR012715">
    <property type="entry name" value="Chap_CCT_alpha"/>
</dbReference>
<evidence type="ECO:0000256" key="19">
    <source>
        <dbReference type="PIRSR" id="PIRSR621190-1"/>
    </source>
</evidence>
<comment type="subcellular location">
    <subcellularLocation>
        <location evidence="1">Cytoplasm</location>
    </subcellularLocation>
</comment>
<dbReference type="SUPFAM" id="SSF47090">
    <property type="entry name" value="PGBD-like"/>
    <property type="match status" value="1"/>
</dbReference>
<dbReference type="GO" id="GO:0140662">
    <property type="term" value="F:ATP-dependent protein folding chaperone"/>
    <property type="evidence" value="ECO:0007669"/>
    <property type="project" value="InterPro"/>
</dbReference>
<feature type="binding site" evidence="20">
    <location>
        <position position="197"/>
    </location>
    <ligand>
        <name>Ca(2+)</name>
        <dbReference type="ChEBI" id="CHEBI:29108"/>
        <label>3</label>
    </ligand>
</feature>
<dbReference type="PANTHER" id="PTHR11353">
    <property type="entry name" value="CHAPERONIN"/>
    <property type="match status" value="1"/>
</dbReference>
<proteinExistence type="inferred from homology"/>
<comment type="similarity">
    <text evidence="3">Belongs to the peptidase M10A family. Matrix metalloproteinases (MMPs) subfamily.</text>
</comment>
<dbReference type="GO" id="GO:0006508">
    <property type="term" value="P:proteolysis"/>
    <property type="evidence" value="ECO:0007669"/>
    <property type="project" value="UniProtKB-KW"/>
</dbReference>
<comment type="cofactor">
    <cofactor evidence="20">
        <name>Ca(2+)</name>
        <dbReference type="ChEBI" id="CHEBI:29108"/>
    </cofactor>
    <text evidence="20">Can bind about 5 Ca(2+) ions per subunit.</text>
</comment>
<feature type="binding site" evidence="20">
    <location>
        <position position="198"/>
    </location>
    <ligand>
        <name>Ca(2+)</name>
        <dbReference type="ChEBI" id="CHEBI:29108"/>
        <label>3</label>
    </ligand>
</feature>
<evidence type="ECO:0000256" key="4">
    <source>
        <dbReference type="ARBA" id="ARBA00014424"/>
    </source>
</evidence>
<dbReference type="GO" id="GO:0004222">
    <property type="term" value="F:metalloendopeptidase activity"/>
    <property type="evidence" value="ECO:0007669"/>
    <property type="project" value="InterPro"/>
</dbReference>
<dbReference type="SUPFAM" id="SSF48592">
    <property type="entry name" value="GroEL equatorial domain-like"/>
    <property type="match status" value="1"/>
</dbReference>